<name>A0A7W9CBV8_9MICO</name>
<dbReference type="GO" id="GO:0043565">
    <property type="term" value="F:sequence-specific DNA binding"/>
    <property type="evidence" value="ECO:0007669"/>
    <property type="project" value="InterPro"/>
</dbReference>
<evidence type="ECO:0000313" key="5">
    <source>
        <dbReference type="EMBL" id="MBB5742730.1"/>
    </source>
</evidence>
<dbReference type="Gene3D" id="1.10.10.10">
    <property type="entry name" value="Winged helix-like DNA-binding domain superfamily/Winged helix DNA-binding domain"/>
    <property type="match status" value="1"/>
</dbReference>
<dbReference type="InterPro" id="IPR008920">
    <property type="entry name" value="TF_FadR/GntR_C"/>
</dbReference>
<dbReference type="InterPro" id="IPR011711">
    <property type="entry name" value="GntR_C"/>
</dbReference>
<dbReference type="CDD" id="cd07377">
    <property type="entry name" value="WHTH_GntR"/>
    <property type="match status" value="1"/>
</dbReference>
<keyword evidence="1" id="KW-0805">Transcription regulation</keyword>
<dbReference type="InterPro" id="IPR000485">
    <property type="entry name" value="AsnC-type_HTH_dom"/>
</dbReference>
<evidence type="ECO:0000256" key="1">
    <source>
        <dbReference type="ARBA" id="ARBA00023015"/>
    </source>
</evidence>
<dbReference type="PROSITE" id="PS50949">
    <property type="entry name" value="HTH_GNTR"/>
    <property type="match status" value="1"/>
</dbReference>
<reference evidence="5 6" key="1">
    <citation type="submission" date="2020-08" db="EMBL/GenBank/DDBJ databases">
        <title>Sequencing the genomes of 1000 actinobacteria strains.</title>
        <authorList>
            <person name="Klenk H.-P."/>
        </authorList>
    </citation>
    <scope>NUCLEOTIDE SEQUENCE [LARGE SCALE GENOMIC DNA]</scope>
    <source>
        <strain evidence="5 6">DSM 24823</strain>
    </source>
</reference>
<sequence>MNSLTFNTTTIARRGLRDDVHDSILELLLRGDPEPGTRLSIDTIARQLGVSPTPVREALVQLERTGLVTREALKGYRVAPPLGAEQITELVRAREMLEGTAALLAGSSTTELLPELRAAHERHRAAGEAIMSAMDDDHDDVALSAEYYARDQDFHRVIFRHCGNRYLSEMKDNLGAQLHRLRQIVNRGVTDVQEAIGEHEAIIAAFETGDPQQAQRAMEQHIRNVLVRSLRDEQ</sequence>
<keyword evidence="3" id="KW-0804">Transcription</keyword>
<dbReference type="SMART" id="SM00345">
    <property type="entry name" value="HTH_GNTR"/>
    <property type="match status" value="1"/>
</dbReference>
<gene>
    <name evidence="5" type="ORF">HD600_001227</name>
</gene>
<dbReference type="PRINTS" id="PR00033">
    <property type="entry name" value="HTHASNC"/>
</dbReference>
<dbReference type="Pfam" id="PF07729">
    <property type="entry name" value="FCD"/>
    <property type="match status" value="1"/>
</dbReference>
<dbReference type="SUPFAM" id="SSF46785">
    <property type="entry name" value="Winged helix' DNA-binding domain"/>
    <property type="match status" value="1"/>
</dbReference>
<keyword evidence="6" id="KW-1185">Reference proteome</keyword>
<dbReference type="AlphaFoldDB" id="A0A7W9CBV8"/>
<dbReference type="Pfam" id="PF00392">
    <property type="entry name" value="GntR"/>
    <property type="match status" value="1"/>
</dbReference>
<proteinExistence type="predicted"/>
<dbReference type="InterPro" id="IPR036390">
    <property type="entry name" value="WH_DNA-bd_sf"/>
</dbReference>
<organism evidence="5 6">
    <name type="scientific">Microbacterium ginsengiterrae</name>
    <dbReference type="NCBI Taxonomy" id="546115"/>
    <lineage>
        <taxon>Bacteria</taxon>
        <taxon>Bacillati</taxon>
        <taxon>Actinomycetota</taxon>
        <taxon>Actinomycetes</taxon>
        <taxon>Micrococcales</taxon>
        <taxon>Microbacteriaceae</taxon>
        <taxon>Microbacterium</taxon>
    </lineage>
</organism>
<feature type="domain" description="HTH gntR-type" evidence="4">
    <location>
        <begin position="14"/>
        <end position="81"/>
    </location>
</feature>
<dbReference type="PANTHER" id="PTHR43537">
    <property type="entry name" value="TRANSCRIPTIONAL REGULATOR, GNTR FAMILY"/>
    <property type="match status" value="1"/>
</dbReference>
<evidence type="ECO:0000256" key="2">
    <source>
        <dbReference type="ARBA" id="ARBA00023125"/>
    </source>
</evidence>
<dbReference type="InterPro" id="IPR000524">
    <property type="entry name" value="Tscrpt_reg_HTH_GntR"/>
</dbReference>
<dbReference type="PANTHER" id="PTHR43537:SF49">
    <property type="entry name" value="TRANSCRIPTIONAL REGULATORY PROTEIN"/>
    <property type="match status" value="1"/>
</dbReference>
<comment type="caution">
    <text evidence="5">The sequence shown here is derived from an EMBL/GenBank/DDBJ whole genome shotgun (WGS) entry which is preliminary data.</text>
</comment>
<dbReference type="Proteomes" id="UP000517712">
    <property type="component" value="Unassembled WGS sequence"/>
</dbReference>
<dbReference type="Gene3D" id="1.20.120.530">
    <property type="entry name" value="GntR ligand-binding domain-like"/>
    <property type="match status" value="1"/>
</dbReference>
<evidence type="ECO:0000313" key="6">
    <source>
        <dbReference type="Proteomes" id="UP000517712"/>
    </source>
</evidence>
<dbReference type="RefSeq" id="WP_338402163.1">
    <property type="nucleotide sequence ID" value="NZ_BAAAPG010000001.1"/>
</dbReference>
<accession>A0A7W9CBV8</accession>
<dbReference type="GO" id="GO:0003700">
    <property type="term" value="F:DNA-binding transcription factor activity"/>
    <property type="evidence" value="ECO:0007669"/>
    <property type="project" value="InterPro"/>
</dbReference>
<dbReference type="SUPFAM" id="SSF48008">
    <property type="entry name" value="GntR ligand-binding domain-like"/>
    <property type="match status" value="1"/>
</dbReference>
<dbReference type="InterPro" id="IPR036388">
    <property type="entry name" value="WH-like_DNA-bd_sf"/>
</dbReference>
<evidence type="ECO:0000259" key="4">
    <source>
        <dbReference type="PROSITE" id="PS50949"/>
    </source>
</evidence>
<dbReference type="SMART" id="SM00895">
    <property type="entry name" value="FCD"/>
    <property type="match status" value="1"/>
</dbReference>
<dbReference type="EMBL" id="JACHMU010000001">
    <property type="protein sequence ID" value="MBB5742730.1"/>
    <property type="molecule type" value="Genomic_DNA"/>
</dbReference>
<protein>
    <submittedName>
        <fullName evidence="5">DNA-binding GntR family transcriptional regulator</fullName>
    </submittedName>
</protein>
<evidence type="ECO:0000256" key="3">
    <source>
        <dbReference type="ARBA" id="ARBA00023163"/>
    </source>
</evidence>
<keyword evidence="2 5" id="KW-0238">DNA-binding</keyword>